<organism evidence="2 3">
    <name type="scientific">Winogradskya consettensis</name>
    <dbReference type="NCBI Taxonomy" id="113560"/>
    <lineage>
        <taxon>Bacteria</taxon>
        <taxon>Bacillati</taxon>
        <taxon>Actinomycetota</taxon>
        <taxon>Actinomycetes</taxon>
        <taxon>Micromonosporales</taxon>
        <taxon>Micromonosporaceae</taxon>
        <taxon>Winogradskya</taxon>
    </lineage>
</organism>
<comment type="caution">
    <text evidence="2">The sequence shown here is derived from an EMBL/GenBank/DDBJ whole genome shotgun (WGS) entry which is preliminary data.</text>
</comment>
<reference evidence="2" key="1">
    <citation type="submission" date="2021-03" db="EMBL/GenBank/DDBJ databases">
        <title>Whole genome shotgun sequence of Actinoplanes consettensis NBRC 14913.</title>
        <authorList>
            <person name="Komaki H."/>
            <person name="Tamura T."/>
        </authorList>
    </citation>
    <scope>NUCLEOTIDE SEQUENCE</scope>
    <source>
        <strain evidence="2">NBRC 14913</strain>
    </source>
</reference>
<dbReference type="CDD" id="cd05269">
    <property type="entry name" value="TMR_SDR_a"/>
    <property type="match status" value="1"/>
</dbReference>
<evidence type="ECO:0000313" key="3">
    <source>
        <dbReference type="Proteomes" id="UP000680865"/>
    </source>
</evidence>
<dbReference type="RefSeq" id="WP_212999867.1">
    <property type="nucleotide sequence ID" value="NZ_BAAATW010000005.1"/>
</dbReference>
<dbReference type="Pfam" id="PF13460">
    <property type="entry name" value="NAD_binding_10"/>
    <property type="match status" value="1"/>
</dbReference>
<dbReference type="PANTHER" id="PTHR47129:SF1">
    <property type="entry name" value="NMRA-LIKE DOMAIN-CONTAINING PROTEIN"/>
    <property type="match status" value="1"/>
</dbReference>
<dbReference type="InterPro" id="IPR052718">
    <property type="entry name" value="NmrA-type_oxidoreductase"/>
</dbReference>
<dbReference type="Proteomes" id="UP000680865">
    <property type="component" value="Unassembled WGS sequence"/>
</dbReference>
<dbReference type="SUPFAM" id="SSF51735">
    <property type="entry name" value="NAD(P)-binding Rossmann-fold domains"/>
    <property type="match status" value="1"/>
</dbReference>
<accession>A0A919W1U3</accession>
<dbReference type="InterPro" id="IPR016040">
    <property type="entry name" value="NAD(P)-bd_dom"/>
</dbReference>
<dbReference type="Gene3D" id="3.90.25.10">
    <property type="entry name" value="UDP-galactose 4-epimerase, domain 1"/>
    <property type="match status" value="1"/>
</dbReference>
<feature type="domain" description="NAD(P)-binding" evidence="1">
    <location>
        <begin position="7"/>
        <end position="148"/>
    </location>
</feature>
<keyword evidence="3" id="KW-1185">Reference proteome</keyword>
<protein>
    <submittedName>
        <fullName evidence="2">NAD(P)-dependent oxidoreductase</fullName>
    </submittedName>
</protein>
<name>A0A919W1U3_9ACTN</name>
<gene>
    <name evidence="2" type="ORF">Aco04nite_52370</name>
</gene>
<evidence type="ECO:0000259" key="1">
    <source>
        <dbReference type="Pfam" id="PF13460"/>
    </source>
</evidence>
<sequence length="284" mass="29860">MSIAIIGATGRLGGHAVNALLARGTSARDILALGRNEERLAELGDLGLRTATVDLDDVEATTAVLAGVERLVLISIGGMTGGVTPRTNAVAAAEAAGVRHLVYTSVLQAPTTRLGIAADHRATEKVITGSGIPATFLRNGWYTENLRPDFDSARKRGVIANSIGDGRIASAPCRDYGEAIAAVLTTPGHEGRAYELSGDTAWSFPEFAEAASDVLGSPVRYDVLTREQELEHLIASGLDEPTADLFNSSYADIRNGAMSLTNGDLATLIGHTTQPLADTMRTWH</sequence>
<evidence type="ECO:0000313" key="2">
    <source>
        <dbReference type="EMBL" id="GIM76828.1"/>
    </source>
</evidence>
<dbReference type="PANTHER" id="PTHR47129">
    <property type="entry name" value="QUINONE OXIDOREDUCTASE 2"/>
    <property type="match status" value="1"/>
</dbReference>
<dbReference type="InterPro" id="IPR036291">
    <property type="entry name" value="NAD(P)-bd_dom_sf"/>
</dbReference>
<dbReference type="Gene3D" id="3.40.50.720">
    <property type="entry name" value="NAD(P)-binding Rossmann-like Domain"/>
    <property type="match status" value="1"/>
</dbReference>
<dbReference type="AlphaFoldDB" id="A0A919W1U3"/>
<proteinExistence type="predicted"/>
<dbReference type="EMBL" id="BOQP01000028">
    <property type="protein sequence ID" value="GIM76828.1"/>
    <property type="molecule type" value="Genomic_DNA"/>
</dbReference>